<dbReference type="InterPro" id="IPR013809">
    <property type="entry name" value="ENTH"/>
</dbReference>
<evidence type="ECO:0000256" key="4">
    <source>
        <dbReference type="ARBA" id="ARBA00022741"/>
    </source>
</evidence>
<evidence type="ECO:0000256" key="5">
    <source>
        <dbReference type="ARBA" id="ARBA00022777"/>
    </source>
</evidence>
<keyword evidence="4 9" id="KW-0547">Nucleotide-binding</keyword>
<dbReference type="InterPro" id="IPR011417">
    <property type="entry name" value="ANTH_dom"/>
</dbReference>
<protein>
    <recommendedName>
        <fullName evidence="1">non-specific serine/threonine protein kinase</fullName>
        <ecNumber evidence="1">2.7.11.1</ecNumber>
    </recommendedName>
</protein>
<dbReference type="SUPFAM" id="SSF48464">
    <property type="entry name" value="ENTH/VHS domain"/>
    <property type="match status" value="1"/>
</dbReference>
<proteinExistence type="predicted"/>
<dbReference type="PANTHER" id="PTHR22967">
    <property type="entry name" value="SERINE/THREONINE PROTEIN KINASE"/>
    <property type="match status" value="1"/>
</dbReference>
<organism evidence="13 14">
    <name type="scientific">Carpediemonas membranifera</name>
    <dbReference type="NCBI Taxonomy" id="201153"/>
    <lineage>
        <taxon>Eukaryota</taxon>
        <taxon>Metamonada</taxon>
        <taxon>Carpediemonas-like organisms</taxon>
        <taxon>Carpediemonas</taxon>
    </lineage>
</organism>
<evidence type="ECO:0000256" key="9">
    <source>
        <dbReference type="PROSITE-ProRule" id="PRU10141"/>
    </source>
</evidence>
<keyword evidence="14" id="KW-1185">Reference proteome</keyword>
<evidence type="ECO:0000256" key="1">
    <source>
        <dbReference type="ARBA" id="ARBA00012513"/>
    </source>
</evidence>
<dbReference type="GO" id="GO:0005524">
    <property type="term" value="F:ATP binding"/>
    <property type="evidence" value="ECO:0007669"/>
    <property type="project" value="UniProtKB-UniRule"/>
</dbReference>
<dbReference type="PANTHER" id="PTHR22967:SF57">
    <property type="entry name" value="AUXILIN, ISOFORM A-RELATED"/>
    <property type="match status" value="1"/>
</dbReference>
<keyword evidence="5 13" id="KW-0418">Kinase</keyword>
<evidence type="ECO:0000256" key="6">
    <source>
        <dbReference type="ARBA" id="ARBA00022840"/>
    </source>
</evidence>
<evidence type="ECO:0000259" key="11">
    <source>
        <dbReference type="PROSITE" id="PS50011"/>
    </source>
</evidence>
<dbReference type="GO" id="GO:0005737">
    <property type="term" value="C:cytoplasm"/>
    <property type="evidence" value="ECO:0007669"/>
    <property type="project" value="TreeGrafter"/>
</dbReference>
<dbReference type="Pfam" id="PF00069">
    <property type="entry name" value="Pkinase"/>
    <property type="match status" value="1"/>
</dbReference>
<evidence type="ECO:0000256" key="10">
    <source>
        <dbReference type="SAM" id="MobiDB-lite"/>
    </source>
</evidence>
<comment type="caution">
    <text evidence="13">The sequence shown here is derived from an EMBL/GenBank/DDBJ whole genome shotgun (WGS) entry which is preliminary data.</text>
</comment>
<keyword evidence="3" id="KW-0808">Transferase</keyword>
<dbReference type="SUPFAM" id="SSF56112">
    <property type="entry name" value="Protein kinase-like (PK-like)"/>
    <property type="match status" value="1"/>
</dbReference>
<dbReference type="PROSITE" id="PS00107">
    <property type="entry name" value="PROTEIN_KINASE_ATP"/>
    <property type="match status" value="1"/>
</dbReference>
<evidence type="ECO:0000313" key="13">
    <source>
        <dbReference type="EMBL" id="KAG9394604.1"/>
    </source>
</evidence>
<comment type="catalytic activity">
    <reaction evidence="8">
        <text>L-seryl-[protein] + ATP = O-phospho-L-seryl-[protein] + ADP + H(+)</text>
        <dbReference type="Rhea" id="RHEA:17989"/>
        <dbReference type="Rhea" id="RHEA-COMP:9863"/>
        <dbReference type="Rhea" id="RHEA-COMP:11604"/>
        <dbReference type="ChEBI" id="CHEBI:15378"/>
        <dbReference type="ChEBI" id="CHEBI:29999"/>
        <dbReference type="ChEBI" id="CHEBI:30616"/>
        <dbReference type="ChEBI" id="CHEBI:83421"/>
        <dbReference type="ChEBI" id="CHEBI:456216"/>
        <dbReference type="EC" id="2.7.11.1"/>
    </reaction>
</comment>
<comment type="catalytic activity">
    <reaction evidence="7">
        <text>L-threonyl-[protein] + ATP = O-phospho-L-threonyl-[protein] + ADP + H(+)</text>
        <dbReference type="Rhea" id="RHEA:46608"/>
        <dbReference type="Rhea" id="RHEA-COMP:11060"/>
        <dbReference type="Rhea" id="RHEA-COMP:11605"/>
        <dbReference type="ChEBI" id="CHEBI:15378"/>
        <dbReference type="ChEBI" id="CHEBI:30013"/>
        <dbReference type="ChEBI" id="CHEBI:30616"/>
        <dbReference type="ChEBI" id="CHEBI:61977"/>
        <dbReference type="ChEBI" id="CHEBI:456216"/>
        <dbReference type="EC" id="2.7.11.1"/>
    </reaction>
</comment>
<dbReference type="OrthoDB" id="2018507at2759"/>
<feature type="domain" description="ENTH" evidence="12">
    <location>
        <begin position="458"/>
        <end position="588"/>
    </location>
</feature>
<evidence type="ECO:0000259" key="12">
    <source>
        <dbReference type="PROSITE" id="PS50942"/>
    </source>
</evidence>
<dbReference type="InterPro" id="IPR000719">
    <property type="entry name" value="Prot_kinase_dom"/>
</dbReference>
<dbReference type="SMART" id="SM00220">
    <property type="entry name" value="S_TKc"/>
    <property type="match status" value="1"/>
</dbReference>
<dbReference type="SMART" id="SM00273">
    <property type="entry name" value="ENTH"/>
    <property type="match status" value="1"/>
</dbReference>
<dbReference type="InterPro" id="IPR008942">
    <property type="entry name" value="ENTH_VHS"/>
</dbReference>
<dbReference type="GO" id="GO:0004674">
    <property type="term" value="F:protein serine/threonine kinase activity"/>
    <property type="evidence" value="ECO:0007669"/>
    <property type="project" value="UniProtKB-KW"/>
</dbReference>
<keyword evidence="6 9" id="KW-0067">ATP-binding</keyword>
<reference evidence="13" key="1">
    <citation type="submission" date="2021-05" db="EMBL/GenBank/DDBJ databases">
        <title>A free-living protist that lacks canonical eukaryotic 1 DNA replication and segregation systems.</title>
        <authorList>
            <person name="Salas-Leiva D.E."/>
            <person name="Tromer E.C."/>
            <person name="Curtis B.A."/>
            <person name="Jerlstrom-Hultqvist J."/>
            <person name="Kolisko M."/>
            <person name="Yi Z."/>
            <person name="Salas-Leiva J.S."/>
            <person name="Gallot-Lavallee L."/>
            <person name="Kops G.J.P.L."/>
            <person name="Archibald J.M."/>
            <person name="Simpson A.G.B."/>
            <person name="Roger A.J."/>
        </authorList>
    </citation>
    <scope>NUCLEOTIDE SEQUENCE</scope>
    <source>
        <strain evidence="13">BICM</strain>
    </source>
</reference>
<gene>
    <name evidence="13" type="ORF">J8273_3858</name>
</gene>
<dbReference type="InterPro" id="IPR011009">
    <property type="entry name" value="Kinase-like_dom_sf"/>
</dbReference>
<feature type="domain" description="Protein kinase" evidence="11">
    <location>
        <begin position="13"/>
        <end position="292"/>
    </location>
</feature>
<feature type="binding site" evidence="9">
    <location>
        <position position="42"/>
    </location>
    <ligand>
        <name>ATP</name>
        <dbReference type="ChEBI" id="CHEBI:30616"/>
    </ligand>
</feature>
<dbReference type="InterPro" id="IPR017441">
    <property type="entry name" value="Protein_kinase_ATP_BS"/>
</dbReference>
<dbReference type="GO" id="GO:0005543">
    <property type="term" value="F:phospholipid binding"/>
    <property type="evidence" value="ECO:0007669"/>
    <property type="project" value="InterPro"/>
</dbReference>
<dbReference type="Pfam" id="PF07651">
    <property type="entry name" value="ANTH"/>
    <property type="match status" value="1"/>
</dbReference>
<dbReference type="PROSITE" id="PS50011">
    <property type="entry name" value="PROTEIN_KINASE_DOM"/>
    <property type="match status" value="1"/>
</dbReference>
<dbReference type="Gene3D" id="1.25.40.90">
    <property type="match status" value="1"/>
</dbReference>
<dbReference type="EC" id="2.7.11.1" evidence="1"/>
<sequence length="727" mass="80502">MRSKKIVLPSGTYRIVKQIGEGGFSYVFLVRDVRTNQQFALKQMICSDPRSVEIAEKEIYLLKRLQDCSNVVEMISHSSSRLGDNEVWNILMAYSEDGSVVDVMNTRLSAGMKFFTEQMVIEIFASVVLAIAAMHTLDPPAAHRDIKAENILVHGEKVFLTDFGSACFDRHHDISKDTLLRASIDAEVCANTTMVYRAPELADLYRGWPITEKTDIWSLGVLLYKLCFFKTPFDDNPSPLAIVGGRYTFPESHPFSDTIIELIKTCLVVDPTQRPDIHQLMSLVYTIAQALLPVSSSVLRQCAAHCAVHPVNQTWNDWIKQDEPPQVEVSVDEVLFGQFLRDSCHTSAPSSTSSLPRPDPFEEILSDLNAMAQANEPEPEPSEAQTEPSADPTPLHSRTSSLTSLFSYTKLESAGATPSPADATPIQTSKPAPFSAMKLPRLITQKLPSFTLRDPVTVQTLTKSAIQVEVTKATGVRGEPVKTKHIRAMAIYTWEHKSFAEIFNALMRRPALNPNVATKILTVLLRVVQTGHPSALTHCISNLDTFRSLLSSWVSLRSEMPHDSALIARQLTYFSTKLRAHAQLSFLSPTLAIKPGKDALYNLGLPETAALVAELFNALSGHLTLAMRASQQGACRTEPSIVAGSMFPSVLELWPALHLLYRVYISSDDNVQAVISCSVRHAYKTLVESMADLPSRPDLAHVRELVPVLHLPEDLDWATIGRLSHAN</sequence>
<dbReference type="Proteomes" id="UP000717585">
    <property type="component" value="Unassembled WGS sequence"/>
</dbReference>
<evidence type="ECO:0000256" key="8">
    <source>
        <dbReference type="ARBA" id="ARBA00048679"/>
    </source>
</evidence>
<accession>A0A8J6B7B4</accession>
<dbReference type="AlphaFoldDB" id="A0A8J6B7B4"/>
<feature type="region of interest" description="Disordered" evidence="10">
    <location>
        <begin position="373"/>
        <end position="398"/>
    </location>
</feature>
<evidence type="ECO:0000256" key="7">
    <source>
        <dbReference type="ARBA" id="ARBA00047899"/>
    </source>
</evidence>
<keyword evidence="2" id="KW-0723">Serine/threonine-protein kinase</keyword>
<evidence type="ECO:0000256" key="2">
    <source>
        <dbReference type="ARBA" id="ARBA00022527"/>
    </source>
</evidence>
<dbReference type="PROSITE" id="PS50942">
    <property type="entry name" value="ENTH"/>
    <property type="match status" value="1"/>
</dbReference>
<evidence type="ECO:0000313" key="14">
    <source>
        <dbReference type="Proteomes" id="UP000717585"/>
    </source>
</evidence>
<dbReference type="EMBL" id="JAHDYR010000014">
    <property type="protein sequence ID" value="KAG9394604.1"/>
    <property type="molecule type" value="Genomic_DNA"/>
</dbReference>
<evidence type="ECO:0000256" key="3">
    <source>
        <dbReference type="ARBA" id="ARBA00022679"/>
    </source>
</evidence>
<dbReference type="Gene3D" id="1.10.510.10">
    <property type="entry name" value="Transferase(Phosphotransferase) domain 1"/>
    <property type="match status" value="1"/>
</dbReference>
<name>A0A8J6B7B4_9EUKA</name>